<dbReference type="RefSeq" id="WP_100151959.1">
    <property type="nucleotide sequence ID" value="NZ_MEIL01000025.1"/>
</dbReference>
<comment type="subcellular location">
    <subcellularLocation>
        <location evidence="1 12">Cytoplasm</location>
    </subcellularLocation>
</comment>
<dbReference type="Gene3D" id="3.40.1280.10">
    <property type="match status" value="1"/>
</dbReference>
<evidence type="ECO:0000256" key="6">
    <source>
        <dbReference type="ARBA" id="ARBA00022552"/>
    </source>
</evidence>
<evidence type="ECO:0000256" key="10">
    <source>
        <dbReference type="ARBA" id="ARBA00025699"/>
    </source>
</evidence>
<proteinExistence type="inferred from homology"/>
<dbReference type="SUPFAM" id="SSF88697">
    <property type="entry name" value="PUA domain-like"/>
    <property type="match status" value="1"/>
</dbReference>
<dbReference type="Proteomes" id="UP000230202">
    <property type="component" value="Unassembled WGS sequence"/>
</dbReference>
<dbReference type="InterPro" id="IPR046886">
    <property type="entry name" value="RsmE_MTase_dom"/>
</dbReference>
<evidence type="ECO:0000256" key="2">
    <source>
        <dbReference type="ARBA" id="ARBA00005528"/>
    </source>
</evidence>
<dbReference type="Gene3D" id="2.40.240.20">
    <property type="entry name" value="Hypothetical PUA domain-like, domain 1"/>
    <property type="match status" value="1"/>
</dbReference>
<dbReference type="EMBL" id="MEIL01000025">
    <property type="protein sequence ID" value="PIT39707.1"/>
    <property type="molecule type" value="Genomic_DNA"/>
</dbReference>
<evidence type="ECO:0000259" key="14">
    <source>
        <dbReference type="Pfam" id="PF20260"/>
    </source>
</evidence>
<comment type="caution">
    <text evidence="15">The sequence shown here is derived from an EMBL/GenBank/DDBJ whole genome shotgun (WGS) entry which is preliminary data.</text>
</comment>
<dbReference type="SUPFAM" id="SSF75217">
    <property type="entry name" value="alpha/beta knot"/>
    <property type="match status" value="1"/>
</dbReference>
<evidence type="ECO:0000256" key="8">
    <source>
        <dbReference type="ARBA" id="ARBA00022679"/>
    </source>
</evidence>
<dbReference type="GO" id="GO:0070475">
    <property type="term" value="P:rRNA base methylation"/>
    <property type="evidence" value="ECO:0007669"/>
    <property type="project" value="TreeGrafter"/>
</dbReference>
<reference evidence="15" key="1">
    <citation type="journal article" date="2017" name="MBio">
        <title>Type VI secretion-mediated competition in the bee gut microbiome.</title>
        <authorList>
            <person name="Steele M.I."/>
            <person name="Kwong W.K."/>
            <person name="Powell J.E."/>
            <person name="Whiteley M."/>
            <person name="Moran N.A."/>
        </authorList>
    </citation>
    <scope>NUCLEOTIDE SEQUENCE [LARGE SCALE GENOMIC DNA]</scope>
    <source>
        <strain evidence="15">WkB273</strain>
    </source>
</reference>
<evidence type="ECO:0000256" key="4">
    <source>
        <dbReference type="ARBA" id="ARBA00013673"/>
    </source>
</evidence>
<feature type="domain" description="Ribosomal RNA small subunit methyltransferase E methyltransferase" evidence="13">
    <location>
        <begin position="72"/>
        <end position="233"/>
    </location>
</feature>
<evidence type="ECO:0000313" key="15">
    <source>
        <dbReference type="EMBL" id="PIT39707.1"/>
    </source>
</evidence>
<keyword evidence="6 12" id="KW-0698">rRNA processing</keyword>
<dbReference type="InterPro" id="IPR029026">
    <property type="entry name" value="tRNA_m1G_MTases_N"/>
</dbReference>
<keyword evidence="9 12" id="KW-0949">S-adenosyl-L-methionine</keyword>
<feature type="domain" description="Ribosomal RNA small subunit methyltransferase E PUA-like" evidence="14">
    <location>
        <begin position="23"/>
        <end position="61"/>
    </location>
</feature>
<protein>
    <recommendedName>
        <fullName evidence="4 12">Ribosomal RNA small subunit methyltransferase E</fullName>
        <ecNumber evidence="3 12">2.1.1.193</ecNumber>
    </recommendedName>
</protein>
<dbReference type="PANTHER" id="PTHR30027:SF3">
    <property type="entry name" value="16S RRNA (URACIL(1498)-N(3))-METHYLTRANSFERASE"/>
    <property type="match status" value="1"/>
</dbReference>
<keyword evidence="5 12" id="KW-0963">Cytoplasm</keyword>
<dbReference type="NCBIfam" id="TIGR00046">
    <property type="entry name" value="RsmE family RNA methyltransferase"/>
    <property type="match status" value="1"/>
</dbReference>
<dbReference type="Pfam" id="PF20260">
    <property type="entry name" value="PUA_4"/>
    <property type="match status" value="1"/>
</dbReference>
<evidence type="ECO:0000256" key="9">
    <source>
        <dbReference type="ARBA" id="ARBA00022691"/>
    </source>
</evidence>
<dbReference type="EC" id="2.1.1.193" evidence="3 12"/>
<organism evidence="15 16">
    <name type="scientific">Snodgrassella alvi</name>
    <dbReference type="NCBI Taxonomy" id="1196083"/>
    <lineage>
        <taxon>Bacteria</taxon>
        <taxon>Pseudomonadati</taxon>
        <taxon>Pseudomonadota</taxon>
        <taxon>Betaproteobacteria</taxon>
        <taxon>Neisseriales</taxon>
        <taxon>Neisseriaceae</taxon>
        <taxon>Snodgrassella</taxon>
    </lineage>
</organism>
<dbReference type="GO" id="GO:0070042">
    <property type="term" value="F:rRNA (uridine-N3-)-methyltransferase activity"/>
    <property type="evidence" value="ECO:0007669"/>
    <property type="project" value="TreeGrafter"/>
</dbReference>
<evidence type="ECO:0000256" key="1">
    <source>
        <dbReference type="ARBA" id="ARBA00004496"/>
    </source>
</evidence>
<comment type="catalytic activity">
    <reaction evidence="11 12">
        <text>uridine(1498) in 16S rRNA + S-adenosyl-L-methionine = N(3)-methyluridine(1498) in 16S rRNA + S-adenosyl-L-homocysteine + H(+)</text>
        <dbReference type="Rhea" id="RHEA:42920"/>
        <dbReference type="Rhea" id="RHEA-COMP:10283"/>
        <dbReference type="Rhea" id="RHEA-COMP:10284"/>
        <dbReference type="ChEBI" id="CHEBI:15378"/>
        <dbReference type="ChEBI" id="CHEBI:57856"/>
        <dbReference type="ChEBI" id="CHEBI:59789"/>
        <dbReference type="ChEBI" id="CHEBI:65315"/>
        <dbReference type="ChEBI" id="CHEBI:74502"/>
        <dbReference type="EC" id="2.1.1.193"/>
    </reaction>
</comment>
<evidence type="ECO:0000259" key="13">
    <source>
        <dbReference type="Pfam" id="PF04452"/>
    </source>
</evidence>
<dbReference type="InterPro" id="IPR006700">
    <property type="entry name" value="RsmE"/>
</dbReference>
<dbReference type="InterPro" id="IPR015947">
    <property type="entry name" value="PUA-like_sf"/>
</dbReference>
<dbReference type="GO" id="GO:0005737">
    <property type="term" value="C:cytoplasm"/>
    <property type="evidence" value="ECO:0007669"/>
    <property type="project" value="UniProtKB-SubCell"/>
</dbReference>
<evidence type="ECO:0000256" key="3">
    <source>
        <dbReference type="ARBA" id="ARBA00012328"/>
    </source>
</evidence>
<dbReference type="InterPro" id="IPR029028">
    <property type="entry name" value="Alpha/beta_knot_MTases"/>
</dbReference>
<sequence length="241" mass="26471">MPRFYVPADVCEVNAFSLPVTTARHVQVLRCQPGELIELFDGQGLVYEAEIMSMGKKNVDVMIHDCKTVKVESSLTTTLLQSVSSSERMDMTIQKSVELGVSVIQPVLSERSSQRLGGERATKKRERWQDIAIAACEQCERTVVPEIRPIMDLTSALEGVADADLKLLMSLRRPLALNEFSQPHAVTLLIGPEGGLSASEEEQATRYGFSAFSLGPRVLRTETASLAALAAMQTLWGDFRG</sequence>
<comment type="function">
    <text evidence="10 12">Specifically methylates the N3 position of the uracil ring of uridine 1498 (m3U1498) in 16S rRNA. Acts on the fully assembled 30S ribosomal subunit.</text>
</comment>
<dbReference type="PANTHER" id="PTHR30027">
    <property type="entry name" value="RIBOSOMAL RNA SMALL SUBUNIT METHYLTRANSFERASE E"/>
    <property type="match status" value="1"/>
</dbReference>
<comment type="similarity">
    <text evidence="2 12">Belongs to the RNA methyltransferase RsmE family.</text>
</comment>
<dbReference type="Pfam" id="PF04452">
    <property type="entry name" value="Methyltrans_RNA"/>
    <property type="match status" value="1"/>
</dbReference>
<gene>
    <name evidence="15" type="ORF">BHC54_04630</name>
</gene>
<accession>A0A2N9X7I9</accession>
<dbReference type="CDD" id="cd18084">
    <property type="entry name" value="RsmE-like"/>
    <property type="match status" value="1"/>
</dbReference>
<keyword evidence="16" id="KW-1185">Reference proteome</keyword>
<evidence type="ECO:0000256" key="12">
    <source>
        <dbReference type="PIRNR" id="PIRNR015601"/>
    </source>
</evidence>
<evidence type="ECO:0000256" key="5">
    <source>
        <dbReference type="ARBA" id="ARBA00022490"/>
    </source>
</evidence>
<evidence type="ECO:0000313" key="16">
    <source>
        <dbReference type="Proteomes" id="UP000230202"/>
    </source>
</evidence>
<keyword evidence="8 12" id="KW-0808">Transferase</keyword>
<dbReference type="AlphaFoldDB" id="A0A2N9X7I9"/>
<dbReference type="NCBIfam" id="NF008692">
    <property type="entry name" value="PRK11713.1-5"/>
    <property type="match status" value="1"/>
</dbReference>
<evidence type="ECO:0000256" key="7">
    <source>
        <dbReference type="ARBA" id="ARBA00022603"/>
    </source>
</evidence>
<evidence type="ECO:0000256" key="11">
    <source>
        <dbReference type="ARBA" id="ARBA00047944"/>
    </source>
</evidence>
<dbReference type="InterPro" id="IPR046887">
    <property type="entry name" value="RsmE_PUA-like"/>
</dbReference>
<dbReference type="PIRSF" id="PIRSF015601">
    <property type="entry name" value="MTase_slr0722"/>
    <property type="match status" value="1"/>
</dbReference>
<keyword evidence="7 12" id="KW-0489">Methyltransferase</keyword>
<name>A0A2N9X7I9_9NEIS</name>